<evidence type="ECO:0000313" key="2">
    <source>
        <dbReference type="Proteomes" id="UP001331561"/>
    </source>
</evidence>
<accession>A0ABU6K3L8</accession>
<dbReference type="InterPro" id="IPR010732">
    <property type="entry name" value="T6SS_TssG-like"/>
</dbReference>
<dbReference type="RefSeq" id="WP_327599345.1">
    <property type="nucleotide sequence ID" value="NZ_JAYXHS010000002.1"/>
</dbReference>
<dbReference type="EMBL" id="JAYXHS010000002">
    <property type="protein sequence ID" value="MEC5386378.1"/>
    <property type="molecule type" value="Genomic_DNA"/>
</dbReference>
<comment type="caution">
    <text evidence="1">The sequence shown here is derived from an EMBL/GenBank/DDBJ whole genome shotgun (WGS) entry which is preliminary data.</text>
</comment>
<dbReference type="PANTHER" id="PTHR35564">
    <property type="match status" value="1"/>
</dbReference>
<dbReference type="Proteomes" id="UP001331561">
    <property type="component" value="Unassembled WGS sequence"/>
</dbReference>
<sequence length="394" mass="44695">MPTPQRRPDPGVIERLREAPYRFEFFQAVRVLVAHFRTQKNDGHRADEDPVGEHIRFGNSLNIGFAPSEIETLRFDYPDGVEEDAAWPLQAKAPESTHITRATLTPAFIGLTGNHGTLPRSYTEQLISREIVNRDRAARAFLDIFSNRAVALFYRAWEKHRLYFGYERNRRERFLPMMLSLVGAGGESVQEAVCDTSKTLLAETLAYYAGALRQSARPAHLIERIVADYFRVPVKLHQFMGRWHVLPPEHTTCLGICNIELGVDTACGDRMWQTQTSFALDIGPLNREQFERFLPGGEAAQAIGSLLAMLSGITLDCTVRPILRKEDVRPTQLHSEHGNARLGFNTWMLTRMTHEHRNDVVYEVTHQDAFDERPTASFTTVFEPDPAIPLARAA</sequence>
<keyword evidence="2" id="KW-1185">Reference proteome</keyword>
<organism evidence="1 2">
    <name type="scientific">Uliginosibacterium silvisoli</name>
    <dbReference type="NCBI Taxonomy" id="3114758"/>
    <lineage>
        <taxon>Bacteria</taxon>
        <taxon>Pseudomonadati</taxon>
        <taxon>Pseudomonadota</taxon>
        <taxon>Betaproteobacteria</taxon>
        <taxon>Rhodocyclales</taxon>
        <taxon>Zoogloeaceae</taxon>
        <taxon>Uliginosibacterium</taxon>
    </lineage>
</organism>
<reference evidence="1 2" key="1">
    <citation type="submission" date="2024-01" db="EMBL/GenBank/DDBJ databases">
        <title>Uliginosibacterium soil sp. nov.</title>
        <authorList>
            <person name="Lv Y."/>
        </authorList>
    </citation>
    <scope>NUCLEOTIDE SEQUENCE [LARGE SCALE GENOMIC DNA]</scope>
    <source>
        <strain evidence="1 2">H3</strain>
    </source>
</reference>
<protein>
    <submittedName>
        <fullName evidence="1">Type VI secretion system baseplate subunit TssG</fullName>
    </submittedName>
</protein>
<gene>
    <name evidence="1" type="primary">tssG</name>
    <name evidence="1" type="ORF">VVD49_11635</name>
</gene>
<proteinExistence type="predicted"/>
<dbReference type="PANTHER" id="PTHR35564:SF4">
    <property type="entry name" value="CYTOPLASMIC PROTEIN"/>
    <property type="match status" value="1"/>
</dbReference>
<dbReference type="NCBIfam" id="TIGR03347">
    <property type="entry name" value="VI_chp_1"/>
    <property type="match status" value="1"/>
</dbReference>
<name>A0ABU6K3L8_9RHOO</name>
<dbReference type="Pfam" id="PF06996">
    <property type="entry name" value="T6SS_TssG"/>
    <property type="match status" value="1"/>
</dbReference>
<evidence type="ECO:0000313" key="1">
    <source>
        <dbReference type="EMBL" id="MEC5386378.1"/>
    </source>
</evidence>